<name>X0XXI7_9ZZZZ</name>
<accession>X0XXI7</accession>
<protein>
    <recommendedName>
        <fullName evidence="2">GTPase</fullName>
    </recommendedName>
</protein>
<feature type="non-terminal residue" evidence="1">
    <location>
        <position position="30"/>
    </location>
</feature>
<dbReference type="AlphaFoldDB" id="X0XXI7"/>
<dbReference type="EMBL" id="BARS01057043">
    <property type="protein sequence ID" value="GAG48124.1"/>
    <property type="molecule type" value="Genomic_DNA"/>
</dbReference>
<organism evidence="1">
    <name type="scientific">marine sediment metagenome</name>
    <dbReference type="NCBI Taxonomy" id="412755"/>
    <lineage>
        <taxon>unclassified sequences</taxon>
        <taxon>metagenomes</taxon>
        <taxon>ecological metagenomes</taxon>
    </lineage>
</organism>
<reference evidence="1" key="1">
    <citation type="journal article" date="2014" name="Front. Microbiol.">
        <title>High frequency of phylogenetically diverse reductive dehalogenase-homologous genes in deep subseafloor sedimentary metagenomes.</title>
        <authorList>
            <person name="Kawai M."/>
            <person name="Futagami T."/>
            <person name="Toyoda A."/>
            <person name="Takaki Y."/>
            <person name="Nishi S."/>
            <person name="Hori S."/>
            <person name="Arai W."/>
            <person name="Tsubouchi T."/>
            <person name="Morono Y."/>
            <person name="Uchiyama I."/>
            <person name="Ito T."/>
            <person name="Fujiyama A."/>
            <person name="Inagaki F."/>
            <person name="Takami H."/>
        </authorList>
    </citation>
    <scope>NUCLEOTIDE SEQUENCE</scope>
    <source>
        <strain evidence="1">Expedition CK06-06</strain>
    </source>
</reference>
<gene>
    <name evidence="1" type="ORF">S01H1_83796</name>
</gene>
<evidence type="ECO:0000313" key="1">
    <source>
        <dbReference type="EMBL" id="GAG48124.1"/>
    </source>
</evidence>
<proteinExistence type="predicted"/>
<comment type="caution">
    <text evidence="1">The sequence shown here is derived from an EMBL/GenBank/DDBJ whole genome shotgun (WGS) entry which is preliminary data.</text>
</comment>
<evidence type="ECO:0008006" key="2">
    <source>
        <dbReference type="Google" id="ProtNLM"/>
    </source>
</evidence>
<sequence>MPPIRTLIMGAAGRDFHNFNTFYRDNADYE</sequence>